<accession>A0A4Q7JCM8</accession>
<dbReference type="Pfam" id="PF00583">
    <property type="entry name" value="Acetyltransf_1"/>
    <property type="match status" value="1"/>
</dbReference>
<dbReference type="InterPro" id="IPR000182">
    <property type="entry name" value="GNAT_dom"/>
</dbReference>
<organism evidence="2 3">
    <name type="scientific">Amycolatopsis suaedae</name>
    <dbReference type="NCBI Taxonomy" id="2510978"/>
    <lineage>
        <taxon>Bacteria</taxon>
        <taxon>Bacillati</taxon>
        <taxon>Actinomycetota</taxon>
        <taxon>Actinomycetes</taxon>
        <taxon>Pseudonocardiales</taxon>
        <taxon>Pseudonocardiaceae</taxon>
        <taxon>Amycolatopsis</taxon>
    </lineage>
</organism>
<evidence type="ECO:0000313" key="2">
    <source>
        <dbReference type="EMBL" id="RZQ64313.1"/>
    </source>
</evidence>
<name>A0A4Q7JCM8_9PSEU</name>
<dbReference type="EMBL" id="SFCC01000004">
    <property type="protein sequence ID" value="RZQ64313.1"/>
    <property type="molecule type" value="Genomic_DNA"/>
</dbReference>
<dbReference type="GO" id="GO:0016747">
    <property type="term" value="F:acyltransferase activity, transferring groups other than amino-acyl groups"/>
    <property type="evidence" value="ECO:0007669"/>
    <property type="project" value="InterPro"/>
</dbReference>
<dbReference type="PROSITE" id="PS51186">
    <property type="entry name" value="GNAT"/>
    <property type="match status" value="1"/>
</dbReference>
<dbReference type="InterPro" id="IPR016181">
    <property type="entry name" value="Acyl_CoA_acyltransferase"/>
</dbReference>
<dbReference type="Proteomes" id="UP000292003">
    <property type="component" value="Unassembled WGS sequence"/>
</dbReference>
<comment type="caution">
    <text evidence="2">The sequence shown here is derived from an EMBL/GenBank/DDBJ whole genome shotgun (WGS) entry which is preliminary data.</text>
</comment>
<keyword evidence="3" id="KW-1185">Reference proteome</keyword>
<dbReference type="OrthoDB" id="7942268at2"/>
<feature type="domain" description="N-acetyltransferase" evidence="1">
    <location>
        <begin position="168"/>
        <end position="303"/>
    </location>
</feature>
<dbReference type="Gene3D" id="3.40.630.30">
    <property type="match status" value="1"/>
</dbReference>
<evidence type="ECO:0000259" key="1">
    <source>
        <dbReference type="PROSITE" id="PS51186"/>
    </source>
</evidence>
<dbReference type="SUPFAM" id="SSF55729">
    <property type="entry name" value="Acyl-CoA N-acyltransferases (Nat)"/>
    <property type="match status" value="1"/>
</dbReference>
<evidence type="ECO:0000313" key="3">
    <source>
        <dbReference type="Proteomes" id="UP000292003"/>
    </source>
</evidence>
<gene>
    <name evidence="2" type="ORF">EWH70_10075</name>
</gene>
<dbReference type="AlphaFoldDB" id="A0A4Q7JCM8"/>
<keyword evidence="2" id="KW-0808">Transferase</keyword>
<protein>
    <submittedName>
        <fullName evidence="2">GNAT family N-acetyltransferase</fullName>
    </submittedName>
</protein>
<sequence>MTDVVFRPLRADEMSVFSRHDDPALVGFGAFGRSFGELWRRGEYRPEWTWVAQRGDEVLARAAWWGGPDDPEPAALDWFDFGDRPDLGAGLLREAPWRVEYQLALPPDWRERPDVRAARDARVEAAERAGMRLLVERLRYHWTAGDGLPARPGRLVYRPEPDDEVFLDVLRRINVGTLDAHALLVISKGGIDLAAREDLEFLRWMPSPRDWWRLACTPDGEVAGLTVPGRNYAGPVVGLIGVVPEQRGHGYAYDLLVECTHLLVEAGCTEVIAATDCGNAPMAAAFARANYPVTEERAVLHWP</sequence>
<proteinExistence type="predicted"/>
<reference evidence="2 3" key="1">
    <citation type="submission" date="2019-02" db="EMBL/GenBank/DDBJ databases">
        <title>Draft genome sequence of Amycolatopsis sp. 8-3EHSu isolated from roots of Suaeda maritima.</title>
        <authorList>
            <person name="Duangmal K."/>
            <person name="Chantavorakit T."/>
        </authorList>
    </citation>
    <scope>NUCLEOTIDE SEQUENCE [LARGE SCALE GENOMIC DNA]</scope>
    <source>
        <strain evidence="2 3">8-3EHSu</strain>
    </source>
</reference>
<dbReference type="RefSeq" id="WP_130475025.1">
    <property type="nucleotide sequence ID" value="NZ_SFCC01000004.1"/>
</dbReference>